<sequence length="669" mass="79486">MTDNQDALIKKISLQNTESFKQNQRENPTNQFEKSQNQIKKQAKSINRQPNILFSSQKDKLKSDKINFNDIHMRSFKEENNISNDNYNLVDSYKDSIKQHMDSQYQYFPSIYDRKEQIDNQNKNQLDKEISKQQLIKNFKEQKQLQPENQEQIQKNICNFDFTSSQIQVLEQSNKDIQNEIKNAEILEKQQKYNGFGIRSFKKQQILSNGNNNNDTNQALLNVYENNKFVRKKQKDLNLTGNINSNLNGLNQKQISANSNFISKNAQNKTQLTVKKNEQVYFNKEKERFQESKKQHLQIYQAMIKLQDELESKEIDQISHIQGKLYMELVGYLSQEKGVFQEGLQYLQSIQNKFVICQDKQILKKVNEITNKIFAYDNYPYVQKEEQLSELKNLYDNQKQKFMEQQVESEQIYIKEKEILNQKIKKMEYLLQQNTEENNRKQMEQNQENTHQKREFGKQVQQLGESKSEILQEKIEIENQFFQLQLQVQDIQNQFQTAVKALKHSKQRNTEQAESLKELEKYNQELVKKVGNNWQDLTPRPSLEKIESLIKERIPGQKFMESYENESTNSKIQILGDSINISVKQRGLSINNHLSESQKLQNHQNQPRLQEKHNTYLNQQKSNFSTNRQQQLSMSHNKQQDKQQEEQEQNEQVKNSQNSNQLQETEKNN</sequence>
<evidence type="ECO:0000256" key="2">
    <source>
        <dbReference type="SAM" id="MobiDB-lite"/>
    </source>
</evidence>
<gene>
    <name evidence="3" type="ORF">PPERSA_12837</name>
</gene>
<protein>
    <submittedName>
        <fullName evidence="3">Uncharacterized protein</fullName>
    </submittedName>
</protein>
<organism evidence="3 4">
    <name type="scientific">Pseudocohnilembus persalinus</name>
    <name type="common">Ciliate</name>
    <dbReference type="NCBI Taxonomy" id="266149"/>
    <lineage>
        <taxon>Eukaryota</taxon>
        <taxon>Sar</taxon>
        <taxon>Alveolata</taxon>
        <taxon>Ciliophora</taxon>
        <taxon>Intramacronucleata</taxon>
        <taxon>Oligohymenophorea</taxon>
        <taxon>Scuticociliatia</taxon>
        <taxon>Philasterida</taxon>
        <taxon>Pseudocohnilembidae</taxon>
        <taxon>Pseudocohnilembus</taxon>
    </lineage>
</organism>
<accession>A0A0V0QEI1</accession>
<evidence type="ECO:0000313" key="4">
    <source>
        <dbReference type="Proteomes" id="UP000054937"/>
    </source>
</evidence>
<dbReference type="AlphaFoldDB" id="A0A0V0QEI1"/>
<dbReference type="Proteomes" id="UP000054937">
    <property type="component" value="Unassembled WGS sequence"/>
</dbReference>
<feature type="region of interest" description="Disordered" evidence="2">
    <location>
        <begin position="625"/>
        <end position="669"/>
    </location>
</feature>
<dbReference type="EMBL" id="LDAU01000184">
    <property type="protein sequence ID" value="KRX00618.1"/>
    <property type="molecule type" value="Genomic_DNA"/>
</dbReference>
<feature type="compositionally biased region" description="Low complexity" evidence="2">
    <location>
        <begin position="650"/>
        <end position="661"/>
    </location>
</feature>
<comment type="caution">
    <text evidence="3">The sequence shown here is derived from an EMBL/GenBank/DDBJ whole genome shotgun (WGS) entry which is preliminary data.</text>
</comment>
<feature type="compositionally biased region" description="Polar residues" evidence="2">
    <location>
        <begin position="625"/>
        <end position="636"/>
    </location>
</feature>
<feature type="region of interest" description="Disordered" evidence="2">
    <location>
        <begin position="18"/>
        <end position="46"/>
    </location>
</feature>
<name>A0A0V0QEI1_PSEPJ</name>
<evidence type="ECO:0000256" key="1">
    <source>
        <dbReference type="SAM" id="Coils"/>
    </source>
</evidence>
<feature type="coiled-coil region" evidence="1">
    <location>
        <begin position="381"/>
        <end position="437"/>
    </location>
</feature>
<proteinExistence type="predicted"/>
<keyword evidence="4" id="KW-1185">Reference proteome</keyword>
<feature type="region of interest" description="Disordered" evidence="2">
    <location>
        <begin position="439"/>
        <end position="459"/>
    </location>
</feature>
<reference evidence="3 4" key="1">
    <citation type="journal article" date="2015" name="Sci. Rep.">
        <title>Genome of the facultative scuticociliatosis pathogen Pseudocohnilembus persalinus provides insight into its virulence through horizontal gene transfer.</title>
        <authorList>
            <person name="Xiong J."/>
            <person name="Wang G."/>
            <person name="Cheng J."/>
            <person name="Tian M."/>
            <person name="Pan X."/>
            <person name="Warren A."/>
            <person name="Jiang C."/>
            <person name="Yuan D."/>
            <person name="Miao W."/>
        </authorList>
    </citation>
    <scope>NUCLEOTIDE SEQUENCE [LARGE SCALE GENOMIC DNA]</scope>
    <source>
        <strain evidence="3">36N120E</strain>
    </source>
</reference>
<keyword evidence="1" id="KW-0175">Coiled coil</keyword>
<dbReference type="InParanoid" id="A0A0V0QEI1"/>
<evidence type="ECO:0000313" key="3">
    <source>
        <dbReference type="EMBL" id="KRX00618.1"/>
    </source>
</evidence>